<feature type="compositionally biased region" description="Basic and acidic residues" evidence="1">
    <location>
        <begin position="221"/>
        <end position="241"/>
    </location>
</feature>
<feature type="compositionally biased region" description="Basic and acidic residues" evidence="1">
    <location>
        <begin position="59"/>
        <end position="82"/>
    </location>
</feature>
<feature type="compositionally biased region" description="Basic and acidic residues" evidence="1">
    <location>
        <begin position="103"/>
        <end position="112"/>
    </location>
</feature>
<organism evidence="2 3">
    <name type="scientific">Micromonospora kangleipakensis</name>
    <dbReference type="NCBI Taxonomy" id="1077942"/>
    <lineage>
        <taxon>Bacteria</taxon>
        <taxon>Bacillati</taxon>
        <taxon>Actinomycetota</taxon>
        <taxon>Actinomycetes</taxon>
        <taxon>Micromonosporales</taxon>
        <taxon>Micromonosporaceae</taxon>
        <taxon>Micromonospora</taxon>
    </lineage>
</organism>
<comment type="caution">
    <text evidence="2">The sequence shown here is derived from an EMBL/GenBank/DDBJ whole genome shotgun (WGS) entry which is preliminary data.</text>
</comment>
<sequence length="250" mass="27223">MPPDLCGWGFRQGQPCKTKAVVGRVRAAAAGQPTARGMGVPANRDRLGARIEPSARSSIEPKAHPPGRPGEDPGERAVEDPPRSGCRSTASTQRAGDVTPGRARPEFLHDSVEQSPHGRPLSTAHGSYRDNYSHSMPDSLTLPSKLLPLAEVTKVNHQRPHESPDSISTRATRAGPRVTTGVANQEKSAQPAHEDRRHGDRKEHEDDGHTRLLRSGNARHQHQDEQDRKTQHSDPKSKDGRSPSSTPKKL</sequence>
<evidence type="ECO:0000313" key="2">
    <source>
        <dbReference type="EMBL" id="RZU76705.1"/>
    </source>
</evidence>
<dbReference type="EMBL" id="SHLD01000001">
    <property type="protein sequence ID" value="RZU76705.1"/>
    <property type="molecule type" value="Genomic_DNA"/>
</dbReference>
<reference evidence="2 3" key="1">
    <citation type="submission" date="2019-02" db="EMBL/GenBank/DDBJ databases">
        <title>Sequencing the genomes of 1000 actinobacteria strains.</title>
        <authorList>
            <person name="Klenk H.-P."/>
        </authorList>
    </citation>
    <scope>NUCLEOTIDE SEQUENCE [LARGE SCALE GENOMIC DNA]</scope>
    <source>
        <strain evidence="2 3">DSM 45612</strain>
    </source>
</reference>
<proteinExistence type="predicted"/>
<accession>A0A4Q8BGX1</accession>
<dbReference type="Proteomes" id="UP000294114">
    <property type="component" value="Unassembled WGS sequence"/>
</dbReference>
<feature type="compositionally biased region" description="Basic and acidic residues" evidence="1">
    <location>
        <begin position="192"/>
        <end position="210"/>
    </location>
</feature>
<feature type="region of interest" description="Disordered" evidence="1">
    <location>
        <begin position="27"/>
        <end position="250"/>
    </location>
</feature>
<evidence type="ECO:0000256" key="1">
    <source>
        <dbReference type="SAM" id="MobiDB-lite"/>
    </source>
</evidence>
<keyword evidence="3" id="KW-1185">Reference proteome</keyword>
<evidence type="ECO:0000313" key="3">
    <source>
        <dbReference type="Proteomes" id="UP000294114"/>
    </source>
</evidence>
<protein>
    <submittedName>
        <fullName evidence="2">Uncharacterized protein</fullName>
    </submittedName>
</protein>
<gene>
    <name evidence="2" type="ORF">EV384_5379</name>
</gene>
<dbReference type="AlphaFoldDB" id="A0A4Q8BGX1"/>
<name>A0A4Q8BGX1_9ACTN</name>
<feature type="compositionally biased region" description="Polar residues" evidence="1">
    <location>
        <begin position="133"/>
        <end position="142"/>
    </location>
</feature>